<dbReference type="AlphaFoldDB" id="A0A0A9EJ74"/>
<proteinExistence type="predicted"/>
<reference evidence="1" key="1">
    <citation type="submission" date="2014-09" db="EMBL/GenBank/DDBJ databases">
        <authorList>
            <person name="Magalhaes I.L.F."/>
            <person name="Oliveira U."/>
            <person name="Santos F.R."/>
            <person name="Vidigal T.H.D.A."/>
            <person name="Brescovit A.D."/>
            <person name="Santos A.J."/>
        </authorList>
    </citation>
    <scope>NUCLEOTIDE SEQUENCE</scope>
    <source>
        <tissue evidence="1">Shoot tissue taken approximately 20 cm above the soil surface</tissue>
    </source>
</reference>
<organism evidence="1">
    <name type="scientific">Arundo donax</name>
    <name type="common">Giant reed</name>
    <name type="synonym">Donax arundinaceus</name>
    <dbReference type="NCBI Taxonomy" id="35708"/>
    <lineage>
        <taxon>Eukaryota</taxon>
        <taxon>Viridiplantae</taxon>
        <taxon>Streptophyta</taxon>
        <taxon>Embryophyta</taxon>
        <taxon>Tracheophyta</taxon>
        <taxon>Spermatophyta</taxon>
        <taxon>Magnoliopsida</taxon>
        <taxon>Liliopsida</taxon>
        <taxon>Poales</taxon>
        <taxon>Poaceae</taxon>
        <taxon>PACMAD clade</taxon>
        <taxon>Arundinoideae</taxon>
        <taxon>Arundineae</taxon>
        <taxon>Arundo</taxon>
    </lineage>
</organism>
<accession>A0A0A9EJ74</accession>
<reference evidence="1" key="2">
    <citation type="journal article" date="2015" name="Data Brief">
        <title>Shoot transcriptome of the giant reed, Arundo donax.</title>
        <authorList>
            <person name="Barrero R.A."/>
            <person name="Guerrero F.D."/>
            <person name="Moolhuijzen P."/>
            <person name="Goolsby J.A."/>
            <person name="Tidwell J."/>
            <person name="Bellgard S.E."/>
            <person name="Bellgard M.I."/>
        </authorList>
    </citation>
    <scope>NUCLEOTIDE SEQUENCE</scope>
    <source>
        <tissue evidence="1">Shoot tissue taken approximately 20 cm above the soil surface</tissue>
    </source>
</reference>
<evidence type="ECO:0000313" key="1">
    <source>
        <dbReference type="EMBL" id="JAD97930.1"/>
    </source>
</evidence>
<sequence length="46" mass="5079">MLVGIRHCGVDLLPASNVAAIIDNRNISALFRTASDCGFWRILHKL</sequence>
<name>A0A0A9EJ74_ARUDO</name>
<protein>
    <submittedName>
        <fullName evidence="1">Uncharacterized protein</fullName>
    </submittedName>
</protein>
<dbReference type="EMBL" id="GBRH01199965">
    <property type="protein sequence ID" value="JAD97930.1"/>
    <property type="molecule type" value="Transcribed_RNA"/>
</dbReference>